<reference evidence="2 3" key="1">
    <citation type="submission" date="2019-02" db="EMBL/GenBank/DDBJ databases">
        <title>Genome sequencing of the rare red list fungi Antrodiella citrinella (Flaviporus citrinellus).</title>
        <authorList>
            <person name="Buettner E."/>
            <person name="Kellner H."/>
        </authorList>
    </citation>
    <scope>NUCLEOTIDE SEQUENCE [LARGE SCALE GENOMIC DNA]</scope>
    <source>
        <strain evidence="2 3">DSM 108506</strain>
    </source>
</reference>
<feature type="region of interest" description="Disordered" evidence="1">
    <location>
        <begin position="692"/>
        <end position="821"/>
    </location>
</feature>
<sequence>MDQGRYLDQEVREGFLNDRSAYTNALRPTAVQPDVVPAALPEILLLATNASPDAPSMLANSLWYRYRSAPDWGWKVWDNTVASLRQIPVMNPDLRGRRDCALRYAVFLSHIDHHLPSGIDSHILDWFLGAGKNEMAALNADAWDVAIVVLLQLTIYGALSATTLLHGLIYPSWQLASTVATVQDGSAAEVLLTSVSDLCTRLLLKKECGDDYPPVNLLEARGLQTRRRDVFRLPHFASMVDNIPTLVLAELNACLTLPVKEKCHGLRKALCQINVFRQGIYRDLDAVHRAFGKFLDNQSVSETLHEPLINALRMMLNDGTNAPEDGVRWHQLSTFLSPWKLAATSIEMRFSMKQLDTALAGDATRDRANAYLDKFTKTAFHQVMSSEEGDLLAEMLRGASVSIANLTGMDSDDPVGAAIPAAGDMLRLLTNIVKPHRDEGSSMPPLQDRVQDAVSAGKHVEEMARTTVLLARITHFVLGFPSLWTVEVNELSSKLCAVLIRLATLFGSGITNDPLMFPLLLDTIYYVLDEIPTDIKAPTYDPFRHYPDFELQGLPSDMPTGYRKQMRTLLPYTEPNKAVTNLAYASVDASGAITGLSPMQNRPWEWTENLGDSSALDDKEGSERSLVKNTASLSLELFNAQTTGEHILQDEPRSNAHLVNTLRTLEDHMYGESVFERGWRDGRILPDDALRQSSTERAEHEDQVGPLPMFPAPTQSGSSRQASSRGSRRPSPASSVRSRASHALNAPSVGSSLRQSPMQPPYPPSGSTAGDPIDVDSIEGGSSSRAGKRKANKEPSGLDGQASKRTKGKSSTAVSSKSKKR</sequence>
<protein>
    <submittedName>
        <fullName evidence="2">Uncharacterized protein</fullName>
    </submittedName>
</protein>
<dbReference type="OrthoDB" id="20828at2759"/>
<feature type="compositionally biased region" description="Low complexity" evidence="1">
    <location>
        <begin position="809"/>
        <end position="821"/>
    </location>
</feature>
<gene>
    <name evidence="2" type="ORF">EUX98_g3774</name>
</gene>
<evidence type="ECO:0000313" key="2">
    <source>
        <dbReference type="EMBL" id="THH30406.1"/>
    </source>
</evidence>
<name>A0A4S4MVN6_9APHY</name>
<feature type="compositionally biased region" description="Low complexity" evidence="1">
    <location>
        <begin position="715"/>
        <end position="738"/>
    </location>
</feature>
<dbReference type="AlphaFoldDB" id="A0A4S4MVN6"/>
<keyword evidence="3" id="KW-1185">Reference proteome</keyword>
<evidence type="ECO:0000256" key="1">
    <source>
        <dbReference type="SAM" id="MobiDB-lite"/>
    </source>
</evidence>
<comment type="caution">
    <text evidence="2">The sequence shown here is derived from an EMBL/GenBank/DDBJ whole genome shotgun (WGS) entry which is preliminary data.</text>
</comment>
<feature type="compositionally biased region" description="Polar residues" evidence="1">
    <location>
        <begin position="748"/>
        <end position="757"/>
    </location>
</feature>
<dbReference type="Proteomes" id="UP000308730">
    <property type="component" value="Unassembled WGS sequence"/>
</dbReference>
<proteinExistence type="predicted"/>
<organism evidence="2 3">
    <name type="scientific">Antrodiella citrinella</name>
    <dbReference type="NCBI Taxonomy" id="2447956"/>
    <lineage>
        <taxon>Eukaryota</taxon>
        <taxon>Fungi</taxon>
        <taxon>Dikarya</taxon>
        <taxon>Basidiomycota</taxon>
        <taxon>Agaricomycotina</taxon>
        <taxon>Agaricomycetes</taxon>
        <taxon>Polyporales</taxon>
        <taxon>Steccherinaceae</taxon>
        <taxon>Antrodiella</taxon>
    </lineage>
</organism>
<dbReference type="EMBL" id="SGPM01000082">
    <property type="protein sequence ID" value="THH30406.1"/>
    <property type="molecule type" value="Genomic_DNA"/>
</dbReference>
<feature type="compositionally biased region" description="Basic and acidic residues" evidence="1">
    <location>
        <begin position="692"/>
        <end position="703"/>
    </location>
</feature>
<accession>A0A4S4MVN6</accession>
<evidence type="ECO:0000313" key="3">
    <source>
        <dbReference type="Proteomes" id="UP000308730"/>
    </source>
</evidence>